<evidence type="ECO:0000256" key="1">
    <source>
        <dbReference type="ARBA" id="ARBA00004514"/>
    </source>
</evidence>
<evidence type="ECO:0000256" key="5">
    <source>
        <dbReference type="ARBA" id="ARBA00044345"/>
    </source>
</evidence>
<feature type="region of interest" description="Disordered" evidence="7">
    <location>
        <begin position="516"/>
        <end position="554"/>
    </location>
</feature>
<keyword evidence="3" id="KW-0963">Cytoplasm</keyword>
<dbReference type="SUPFAM" id="SSF48371">
    <property type="entry name" value="ARM repeat"/>
    <property type="match status" value="1"/>
</dbReference>
<dbReference type="Pfam" id="PF00483">
    <property type="entry name" value="NTP_transferase"/>
    <property type="match status" value="1"/>
</dbReference>
<dbReference type="Gene3D" id="2.160.10.10">
    <property type="entry name" value="Hexapeptide repeat proteins"/>
    <property type="match status" value="1"/>
</dbReference>
<dbReference type="CDD" id="cd05787">
    <property type="entry name" value="LbH_eIF2B_epsilon"/>
    <property type="match status" value="1"/>
</dbReference>
<dbReference type="Gene3D" id="1.25.40.180">
    <property type="match status" value="1"/>
</dbReference>
<dbReference type="InterPro" id="IPR016024">
    <property type="entry name" value="ARM-type_fold"/>
</dbReference>
<dbReference type="InterPro" id="IPR035543">
    <property type="entry name" value="eIF-2B_epsilon_N"/>
</dbReference>
<evidence type="ECO:0000256" key="6">
    <source>
        <dbReference type="ARBA" id="ARBA00046432"/>
    </source>
</evidence>
<dbReference type="FunFam" id="3.90.550.10:FF:000106">
    <property type="entry name" value="Translation initiation factor eIF-2B subunit epsilon"/>
    <property type="match status" value="1"/>
</dbReference>
<dbReference type="GO" id="GO:0031369">
    <property type="term" value="F:translation initiation factor binding"/>
    <property type="evidence" value="ECO:0007669"/>
    <property type="project" value="InterPro"/>
</dbReference>
<evidence type="ECO:0000256" key="3">
    <source>
        <dbReference type="ARBA" id="ARBA00022490"/>
    </source>
</evidence>
<evidence type="ECO:0000256" key="2">
    <source>
        <dbReference type="ARBA" id="ARBA00007878"/>
    </source>
</evidence>
<proteinExistence type="inferred from homology"/>
<dbReference type="SMART" id="SM00515">
    <property type="entry name" value="eIF5C"/>
    <property type="match status" value="1"/>
</dbReference>
<dbReference type="Pfam" id="PF02020">
    <property type="entry name" value="W2"/>
    <property type="match status" value="1"/>
</dbReference>
<comment type="subcellular location">
    <subcellularLocation>
        <location evidence="1">Cytoplasm</location>
        <location evidence="1">Cytosol</location>
    </subcellularLocation>
</comment>
<accession>A0AAD8NDK7</accession>
<comment type="similarity">
    <text evidence="2">Belongs to the eIF-2B gamma/epsilon subunits family.</text>
</comment>
<organism evidence="9 10">
    <name type="scientific">Heracleum sosnowskyi</name>
    <dbReference type="NCBI Taxonomy" id="360622"/>
    <lineage>
        <taxon>Eukaryota</taxon>
        <taxon>Viridiplantae</taxon>
        <taxon>Streptophyta</taxon>
        <taxon>Embryophyta</taxon>
        <taxon>Tracheophyta</taxon>
        <taxon>Spermatophyta</taxon>
        <taxon>Magnoliopsida</taxon>
        <taxon>eudicotyledons</taxon>
        <taxon>Gunneridae</taxon>
        <taxon>Pentapetalae</taxon>
        <taxon>asterids</taxon>
        <taxon>campanulids</taxon>
        <taxon>Apiales</taxon>
        <taxon>Apiaceae</taxon>
        <taxon>Apioideae</taxon>
        <taxon>apioid superclade</taxon>
        <taxon>Tordylieae</taxon>
        <taxon>Tordyliinae</taxon>
        <taxon>Heracleum</taxon>
    </lineage>
</organism>
<dbReference type="PANTHER" id="PTHR45887:SF1">
    <property type="entry name" value="TRANSLATION INITIATION FACTOR EIF-2B SUBUNIT EPSILON"/>
    <property type="match status" value="1"/>
</dbReference>
<dbReference type="GO" id="GO:0005085">
    <property type="term" value="F:guanyl-nucleotide exchange factor activity"/>
    <property type="evidence" value="ECO:0007669"/>
    <property type="project" value="InterPro"/>
</dbReference>
<dbReference type="GO" id="GO:0005851">
    <property type="term" value="C:eukaryotic translation initiation factor 2B complex"/>
    <property type="evidence" value="ECO:0007669"/>
    <property type="project" value="TreeGrafter"/>
</dbReference>
<evidence type="ECO:0000256" key="4">
    <source>
        <dbReference type="ARBA" id="ARBA00044144"/>
    </source>
</evidence>
<sequence length="721" mass="80409">MAVKKGRDVDAVANATLQAIVLADGSFDQHQNKKFAPITHETPKVLLPLVNVPVVEYTLSWLQSVGVTEVFVFCCDQVKDYLHMSDWLAEPNFKVSIIVSKNCVCVGDALRLMYERDVIHGDFILVNGDTVSNMMFDQAIVEHKERRRKDSKAVMTMVVKKSMPCQITKLSRFGNDEMIIAVDSDTKQLLSYEDKVEDLSVVSLDKAMVSDNRRAVSLYNDKQDCWIDICSPEVLNIFNENFDYQDMRNDFVKGLLFDDAQGFKIFTYDICSGYAARVDNIRSYDAISKDIIRKWTYPSVPDVLFENSETNLGRERMFRASEVVGQSQIGPLTVIGSGTIIGNKTTISKSVVGGGCTIGSNVTIDGCYIWNNVTIEDGCELKHAIVCDGVILKAGAVLEPGVVLSFKVVIGEKFVVPSYSKVSMLRQPIMQDSDDEELNYTDGSSGIAVNTPTADGANMGSLSEMDACATSEVGSNGVGFIWLPTEAEEWRYSVAPIPADKLVAIMLAADNDPELPTLDDNILPPFNDSDSEVADDDSDSEVADDDSDSEVADDDEIADFEKEVEATFLRAVEEDVEEGNVILEINSLRLAYNMTPLACAGALFYSLMTLAFEMEHNSTSELYKNVTSVMVKWHKLLRTYLKSTDEEIEIILKFEEICMDSVKEYTSLFTLILVFMYDNNIIQKEAVLMWESEKEKADESDRFFVKKAENFLRGLKEGSEE</sequence>
<gene>
    <name evidence="9" type="ORF">POM88_004562</name>
</gene>
<dbReference type="CDD" id="cd04197">
    <property type="entry name" value="eIF-2B_epsilon_N"/>
    <property type="match status" value="1"/>
</dbReference>
<comment type="subunit">
    <text evidence="6">Component of the translation initiation factor 2B (eIF2B) complex which is a heterodecamer of two sets of five different subunits: alpha, beta, gamma, delta and epsilon. Subunits alpha, beta and delta comprise a regulatory subcomplex and subunits epsilon and gamma comprise a catalytic subcomplex. Within the complex, the hexameric regulatory complex resides at the center, with the two heterodimeric catalytic subcomplexes bound on opposite sides.</text>
</comment>
<dbReference type="FunFam" id="2.160.10.10:FF:000029">
    <property type="entry name" value="Trimeric LpxA-like enzyme"/>
    <property type="match status" value="1"/>
</dbReference>
<evidence type="ECO:0000313" key="9">
    <source>
        <dbReference type="EMBL" id="KAK1404957.1"/>
    </source>
</evidence>
<dbReference type="Gene3D" id="3.90.550.10">
    <property type="entry name" value="Spore Coat Polysaccharide Biosynthesis Protein SpsA, Chain A"/>
    <property type="match status" value="1"/>
</dbReference>
<dbReference type="CDD" id="cd11558">
    <property type="entry name" value="W2_eIF2B_epsilon"/>
    <property type="match status" value="1"/>
</dbReference>
<feature type="compositionally biased region" description="Acidic residues" evidence="7">
    <location>
        <begin position="529"/>
        <end position="554"/>
    </location>
</feature>
<dbReference type="AlphaFoldDB" id="A0AAD8NDK7"/>
<evidence type="ECO:0000256" key="7">
    <source>
        <dbReference type="SAM" id="MobiDB-lite"/>
    </source>
</evidence>
<reference evidence="9" key="2">
    <citation type="submission" date="2023-05" db="EMBL/GenBank/DDBJ databases">
        <authorList>
            <person name="Schelkunov M.I."/>
        </authorList>
    </citation>
    <scope>NUCLEOTIDE SEQUENCE</scope>
    <source>
        <strain evidence="9">Hsosn_3</strain>
        <tissue evidence="9">Leaf</tissue>
    </source>
</reference>
<dbReference type="InterPro" id="IPR051956">
    <property type="entry name" value="eIF2B_epsilon"/>
</dbReference>
<dbReference type="InterPro" id="IPR044123">
    <property type="entry name" value="W2_eIF2B_epsilon"/>
</dbReference>
<dbReference type="PROSITE" id="PS51363">
    <property type="entry name" value="W2"/>
    <property type="match status" value="1"/>
</dbReference>
<dbReference type="GO" id="GO:0003743">
    <property type="term" value="F:translation initiation factor activity"/>
    <property type="evidence" value="ECO:0007669"/>
    <property type="project" value="TreeGrafter"/>
</dbReference>
<feature type="domain" description="W2" evidence="8">
    <location>
        <begin position="554"/>
        <end position="721"/>
    </location>
</feature>
<dbReference type="InterPro" id="IPR005835">
    <property type="entry name" value="NTP_transferase_dom"/>
</dbReference>
<protein>
    <recommendedName>
        <fullName evidence="4">Translation initiation factor eIF2B subunit epsilon</fullName>
    </recommendedName>
    <alternativeName>
        <fullName evidence="5">eIF2B GDP-GTP exchange factor subunit epsilon</fullName>
    </alternativeName>
</protein>
<dbReference type="EMBL" id="JAUIZM010000001">
    <property type="protein sequence ID" value="KAK1404957.1"/>
    <property type="molecule type" value="Genomic_DNA"/>
</dbReference>
<name>A0AAD8NDK7_9APIA</name>
<evidence type="ECO:0000259" key="8">
    <source>
        <dbReference type="PROSITE" id="PS51363"/>
    </source>
</evidence>
<dbReference type="PANTHER" id="PTHR45887">
    <property type="entry name" value="TRANSLATION INITIATION FACTOR EIF-2B SUBUNIT EPSILON"/>
    <property type="match status" value="1"/>
</dbReference>
<comment type="caution">
    <text evidence="9">The sequence shown here is derived from an EMBL/GenBank/DDBJ whole genome shotgun (WGS) entry which is preliminary data.</text>
</comment>
<dbReference type="SUPFAM" id="SSF53448">
    <property type="entry name" value="Nucleotide-diphospho-sugar transferases"/>
    <property type="match status" value="1"/>
</dbReference>
<dbReference type="InterPro" id="IPR003307">
    <property type="entry name" value="W2_domain"/>
</dbReference>
<dbReference type="Proteomes" id="UP001237642">
    <property type="component" value="Unassembled WGS sequence"/>
</dbReference>
<keyword evidence="10" id="KW-1185">Reference proteome</keyword>
<dbReference type="GO" id="GO:0005829">
    <property type="term" value="C:cytosol"/>
    <property type="evidence" value="ECO:0007669"/>
    <property type="project" value="UniProtKB-SubCell"/>
</dbReference>
<dbReference type="InterPro" id="IPR056764">
    <property type="entry name" value="LbH_EIF2B3/5"/>
</dbReference>
<evidence type="ECO:0000313" key="10">
    <source>
        <dbReference type="Proteomes" id="UP001237642"/>
    </source>
</evidence>
<dbReference type="InterPro" id="IPR029044">
    <property type="entry name" value="Nucleotide-diphossugar_trans"/>
</dbReference>
<dbReference type="Pfam" id="PF25084">
    <property type="entry name" value="LbH_EIF2B"/>
    <property type="match status" value="1"/>
</dbReference>
<reference evidence="9" key="1">
    <citation type="submission" date="2023-02" db="EMBL/GenBank/DDBJ databases">
        <title>Genome of toxic invasive species Heracleum sosnowskyi carries increased number of genes despite the absence of recent whole-genome duplications.</title>
        <authorList>
            <person name="Schelkunov M."/>
            <person name="Shtratnikova V."/>
            <person name="Makarenko M."/>
            <person name="Klepikova A."/>
            <person name="Omelchenko D."/>
            <person name="Novikova G."/>
            <person name="Obukhova E."/>
            <person name="Bogdanov V."/>
            <person name="Penin A."/>
            <person name="Logacheva M."/>
        </authorList>
    </citation>
    <scope>NUCLEOTIDE SEQUENCE</scope>
    <source>
        <strain evidence="9">Hsosn_3</strain>
        <tissue evidence="9">Leaf</tissue>
    </source>
</reference>